<keyword evidence="3" id="KW-1185">Reference proteome</keyword>
<accession>A0ABR9P1G9</accession>
<gene>
    <name evidence="2" type="ORF">IDM40_02995</name>
</gene>
<evidence type="ECO:0000313" key="3">
    <source>
        <dbReference type="Proteomes" id="UP000806528"/>
    </source>
</evidence>
<proteinExistence type="predicted"/>
<reference evidence="2 3" key="1">
    <citation type="submission" date="2020-09" db="EMBL/GenBank/DDBJ databases">
        <title>Diversity and distribution of actinomycetes associated with coral in the coast of Hainan.</title>
        <authorList>
            <person name="Li F."/>
        </authorList>
    </citation>
    <scope>NUCLEOTIDE SEQUENCE [LARGE SCALE GENOMIC DNA]</scope>
    <source>
        <strain evidence="2 3">HNM0947</strain>
    </source>
</reference>
<dbReference type="EMBL" id="JADBGI010000002">
    <property type="protein sequence ID" value="MBE2997677.1"/>
    <property type="molecule type" value="Genomic_DNA"/>
</dbReference>
<comment type="caution">
    <text evidence="2">The sequence shown here is derived from an EMBL/GenBank/DDBJ whole genome shotgun (WGS) entry which is preliminary data.</text>
</comment>
<evidence type="ECO:0000256" key="1">
    <source>
        <dbReference type="SAM" id="MobiDB-lite"/>
    </source>
</evidence>
<dbReference type="Proteomes" id="UP000806528">
    <property type="component" value="Unassembled WGS sequence"/>
</dbReference>
<evidence type="ECO:0000313" key="2">
    <source>
        <dbReference type="EMBL" id="MBE2997677.1"/>
    </source>
</evidence>
<evidence type="ECO:0008006" key="4">
    <source>
        <dbReference type="Google" id="ProtNLM"/>
    </source>
</evidence>
<organism evidence="2 3">
    <name type="scientific">Nocardiopsis coralli</name>
    <dbReference type="NCBI Taxonomy" id="2772213"/>
    <lineage>
        <taxon>Bacteria</taxon>
        <taxon>Bacillati</taxon>
        <taxon>Actinomycetota</taxon>
        <taxon>Actinomycetes</taxon>
        <taxon>Streptosporangiales</taxon>
        <taxon>Nocardiopsidaceae</taxon>
        <taxon>Nocardiopsis</taxon>
    </lineage>
</organism>
<sequence length="256" mass="26854">MPLKARHALLPLALALPLAGCGSPQVELEQSDRLEALLPSSSDYPDGFDVETVDITDVEDDGSAGGDWDSVSPSECEDAMDGGPGDVPEEAAEGAAQTLTPSGDDAHGVYVYMLTSGEFQAGAEEEAHLRAMLDACSSLTATYDDMELEGSMAEADSPALPEGGDGFTMDVGADGFDMATTVVWAQVEDVHFLLMGMNTGAEADVSPHEIVDECEIGDRDCRDRVTERAESDAQDEIDAEFDEVLEAGVAALEAGL</sequence>
<dbReference type="RefSeq" id="WP_193120326.1">
    <property type="nucleotide sequence ID" value="NZ_JADBGI010000002.1"/>
</dbReference>
<name>A0ABR9P1G9_9ACTN</name>
<protein>
    <recommendedName>
        <fullName evidence="4">Lipoprotein</fullName>
    </recommendedName>
</protein>
<feature type="region of interest" description="Disordered" evidence="1">
    <location>
        <begin position="58"/>
        <end position="95"/>
    </location>
</feature>